<dbReference type="Gene3D" id="1.20.140.150">
    <property type="match status" value="1"/>
</dbReference>
<name>A0A3Q0IN87_DIACI</name>
<proteinExistence type="predicted"/>
<sequence>MCTSLSSVSLLCGFLSLGTLLTAFVSNVWIYTKEPVKLPSSDIQTTVLFRIGLWRVCPTYKRINSTIGKSQLESYQLDQTPRSFIFINDQAKRKYTYVAIPK</sequence>
<reference evidence="2 3" key="1">
    <citation type="submission" date="2025-04" db="UniProtKB">
        <authorList>
            <consortium name="RefSeq"/>
        </authorList>
    </citation>
    <scope>IDENTIFICATION</scope>
</reference>
<evidence type="ECO:0000313" key="2">
    <source>
        <dbReference type="RefSeq" id="XP_026677707.1"/>
    </source>
</evidence>
<dbReference type="AlphaFoldDB" id="A0A3Q0IN87"/>
<dbReference type="RefSeq" id="XP_026677708.1">
    <property type="nucleotide sequence ID" value="XM_026821907.1"/>
</dbReference>
<protein>
    <submittedName>
        <fullName evidence="2 3">Uncharacterized protein LOC113466466</fullName>
    </submittedName>
</protein>
<gene>
    <name evidence="2 3" type="primary">LOC113466466</name>
</gene>
<evidence type="ECO:0000313" key="1">
    <source>
        <dbReference type="Proteomes" id="UP000079169"/>
    </source>
</evidence>
<dbReference type="KEGG" id="dci:113466466"/>
<evidence type="ECO:0000313" key="3">
    <source>
        <dbReference type="RefSeq" id="XP_026677708.1"/>
    </source>
</evidence>
<dbReference type="RefSeq" id="XP_026677707.1">
    <property type="nucleotide sequence ID" value="XM_026821906.1"/>
</dbReference>
<dbReference type="GeneID" id="113466466"/>
<accession>A0A3Q0IN87</accession>
<organism evidence="1 2">
    <name type="scientific">Diaphorina citri</name>
    <name type="common">Asian citrus psyllid</name>
    <dbReference type="NCBI Taxonomy" id="121845"/>
    <lineage>
        <taxon>Eukaryota</taxon>
        <taxon>Metazoa</taxon>
        <taxon>Ecdysozoa</taxon>
        <taxon>Arthropoda</taxon>
        <taxon>Hexapoda</taxon>
        <taxon>Insecta</taxon>
        <taxon>Pterygota</taxon>
        <taxon>Neoptera</taxon>
        <taxon>Paraneoptera</taxon>
        <taxon>Hemiptera</taxon>
        <taxon>Sternorrhyncha</taxon>
        <taxon>Psylloidea</taxon>
        <taxon>Psyllidae</taxon>
        <taxon>Diaphorininae</taxon>
        <taxon>Diaphorina</taxon>
    </lineage>
</organism>
<keyword evidence="1" id="KW-1185">Reference proteome</keyword>
<dbReference type="Proteomes" id="UP000079169">
    <property type="component" value="Unplaced"/>
</dbReference>
<dbReference type="PaxDb" id="121845-A0A3Q0IN87"/>